<keyword evidence="1" id="KW-0812">Transmembrane</keyword>
<dbReference type="eggNOG" id="ENOG50328U7">
    <property type="taxonomic scope" value="Bacteria"/>
</dbReference>
<evidence type="ECO:0000313" key="2">
    <source>
        <dbReference type="EMBL" id="KGA96842.1"/>
    </source>
</evidence>
<dbReference type="AlphaFoldDB" id="A0A094YTP7"/>
<gene>
    <name evidence="3" type="ORF">AJ85_20805</name>
    <name evidence="2" type="ORF">BALCAV_0213985</name>
</gene>
<reference evidence="2 4" key="1">
    <citation type="journal article" date="2014" name="Genome Announc.">
        <title>Draft Genome Sequence of Bacillus alcalophilus AV1934, a Classic Alkaliphile Isolated from Human Feces in 1934.</title>
        <authorList>
            <person name="Attie O."/>
            <person name="Jayaprakash A."/>
            <person name="Shah H."/>
            <person name="Paulsen I.T."/>
            <person name="Morino M."/>
            <person name="Takahashi Y."/>
            <person name="Narumi I."/>
            <person name="Sachidanandam R."/>
            <person name="Satoh K."/>
            <person name="Ito M."/>
            <person name="Krulwich T.A."/>
        </authorList>
    </citation>
    <scope>NUCLEOTIDE SEQUENCE [LARGE SCALE GENOMIC DNA]</scope>
    <source>
        <strain evidence="2 4">AV1934</strain>
    </source>
</reference>
<name>A0A094YTP7_ALKAL</name>
<comment type="caution">
    <text evidence="2">The sequence shown here is derived from an EMBL/GenBank/DDBJ whole genome shotgun (WGS) entry which is preliminary data.</text>
</comment>
<dbReference type="Proteomes" id="UP000002754">
    <property type="component" value="Unassembled WGS sequence"/>
</dbReference>
<sequence>MERTFLSFVGSMIALYFGYKYRYRLINMLLKRRWLRRIAVGFAMQIPLIREQMMGSIFSTPSKRVDPV</sequence>
<protein>
    <submittedName>
        <fullName evidence="2">Sodium:proton antiporter</fullName>
    </submittedName>
</protein>
<evidence type="ECO:0000256" key="1">
    <source>
        <dbReference type="SAM" id="Phobius"/>
    </source>
</evidence>
<dbReference type="EMBL" id="JALP01000300">
    <property type="protein sequence ID" value="THG88840.1"/>
    <property type="molecule type" value="Genomic_DNA"/>
</dbReference>
<dbReference type="STRING" id="1218173.BALCAV_0213985"/>
<dbReference type="EMBL" id="ALPT02000045">
    <property type="protein sequence ID" value="KGA96842.1"/>
    <property type="molecule type" value="Genomic_DNA"/>
</dbReference>
<organism evidence="2 4">
    <name type="scientific">Alkalihalobacillus alcalophilus ATCC 27647 = CGMCC 1.3604</name>
    <dbReference type="NCBI Taxonomy" id="1218173"/>
    <lineage>
        <taxon>Bacteria</taxon>
        <taxon>Bacillati</taxon>
        <taxon>Bacillota</taxon>
        <taxon>Bacilli</taxon>
        <taxon>Bacillales</taxon>
        <taxon>Bacillaceae</taxon>
        <taxon>Alkalihalobacillus</taxon>
    </lineage>
</organism>
<evidence type="ECO:0000313" key="5">
    <source>
        <dbReference type="Proteomes" id="UP000297014"/>
    </source>
</evidence>
<dbReference type="RefSeq" id="WP_003321640.1">
    <property type="nucleotide sequence ID" value="NZ_ALPT02000045.1"/>
</dbReference>
<reference evidence="3 5" key="2">
    <citation type="submission" date="2014-01" db="EMBL/GenBank/DDBJ databases">
        <title>Draft genome sequencing of Bacillus alcalophilus CGMCC 1.3604.</title>
        <authorList>
            <person name="Yang J."/>
            <person name="Diao L."/>
            <person name="Yang S."/>
        </authorList>
    </citation>
    <scope>NUCLEOTIDE SEQUENCE [LARGE SCALE GENOMIC DNA]</scope>
    <source>
        <strain evidence="3 5">CGMCC 1.3604</strain>
    </source>
</reference>
<keyword evidence="4" id="KW-1185">Reference proteome</keyword>
<dbReference type="Proteomes" id="UP000297014">
    <property type="component" value="Unassembled WGS sequence"/>
</dbReference>
<keyword evidence="1" id="KW-1133">Transmembrane helix</keyword>
<feature type="transmembrane region" description="Helical" evidence="1">
    <location>
        <begin position="6"/>
        <end position="23"/>
    </location>
</feature>
<accession>A0A094YTP7</accession>
<proteinExistence type="predicted"/>
<keyword evidence="1" id="KW-0472">Membrane</keyword>
<evidence type="ECO:0000313" key="3">
    <source>
        <dbReference type="EMBL" id="THG88840.1"/>
    </source>
</evidence>
<evidence type="ECO:0000313" key="4">
    <source>
        <dbReference type="Proteomes" id="UP000002754"/>
    </source>
</evidence>